<evidence type="ECO:0000313" key="4">
    <source>
        <dbReference type="Proteomes" id="UP000540685"/>
    </source>
</evidence>
<dbReference type="Gene3D" id="3.40.50.1820">
    <property type="entry name" value="alpha/beta hydrolase"/>
    <property type="match status" value="1"/>
</dbReference>
<dbReference type="EMBL" id="JACHMP010000001">
    <property type="protein sequence ID" value="MBB5823312.1"/>
    <property type="molecule type" value="Genomic_DNA"/>
</dbReference>
<evidence type="ECO:0000256" key="1">
    <source>
        <dbReference type="SAM" id="Phobius"/>
    </source>
</evidence>
<dbReference type="InterPro" id="IPR029058">
    <property type="entry name" value="AB_hydrolase_fold"/>
</dbReference>
<dbReference type="Proteomes" id="UP000540685">
    <property type="component" value="Unassembled WGS sequence"/>
</dbReference>
<dbReference type="PANTHER" id="PTHR43798:SF33">
    <property type="entry name" value="HYDROLASE, PUTATIVE (AFU_ORTHOLOGUE AFUA_2G14860)-RELATED"/>
    <property type="match status" value="1"/>
</dbReference>
<proteinExistence type="predicted"/>
<feature type="transmembrane region" description="Helical" evidence="1">
    <location>
        <begin position="6"/>
        <end position="29"/>
    </location>
</feature>
<dbReference type="PRINTS" id="PR00111">
    <property type="entry name" value="ABHYDROLASE"/>
</dbReference>
<dbReference type="PANTHER" id="PTHR43798">
    <property type="entry name" value="MONOACYLGLYCEROL LIPASE"/>
    <property type="match status" value="1"/>
</dbReference>
<dbReference type="Pfam" id="PF00561">
    <property type="entry name" value="Abhydrolase_1"/>
    <property type="match status" value="1"/>
</dbReference>
<keyword evidence="4" id="KW-1185">Reference proteome</keyword>
<gene>
    <name evidence="3" type="ORF">F4562_006374</name>
</gene>
<comment type="caution">
    <text evidence="3">The sequence shown here is derived from an EMBL/GenBank/DDBJ whole genome shotgun (WGS) entry which is preliminary data.</text>
</comment>
<keyword evidence="1" id="KW-1133">Transmembrane helix</keyword>
<feature type="domain" description="AB hydrolase-1" evidence="2">
    <location>
        <begin position="64"/>
        <end position="313"/>
    </location>
</feature>
<dbReference type="RefSeq" id="WP_184540378.1">
    <property type="nucleotide sequence ID" value="NZ_JACHMP010000001.1"/>
</dbReference>
<dbReference type="InterPro" id="IPR000073">
    <property type="entry name" value="AB_hydrolase_1"/>
</dbReference>
<dbReference type="SUPFAM" id="SSF53474">
    <property type="entry name" value="alpha/beta-Hydrolases"/>
    <property type="match status" value="1"/>
</dbReference>
<dbReference type="GO" id="GO:0016020">
    <property type="term" value="C:membrane"/>
    <property type="evidence" value="ECO:0007669"/>
    <property type="project" value="TreeGrafter"/>
</dbReference>
<sequence>MTRFPATGWTVAALATAVAGVGAGVGVVAQRRYEATARRRHPAPGRIVEADGVALHTLTEGRGPAIVIECGLGGSQLEWEEVADGLRGRATVVRYDRPGFGWSPGARCDRRSTATAARLRALLHALDVPPPYVLVGHSFGGLHVRAFAAADPSAVAGMVLVDPAHERMREALTPATKVAERVVRHGAAVAAALAPLGLGVPLGRLRATLTRAELAGPLTPAALRAVELSAAGYGRVASVRAFADEVAALPRSCEQLAVLAGTGEPPPGPLVVLTAGTAPPVMRELHAELASAAPRGRLVVADGASHMVHLDAPGAIVEAAVDILEEIT</sequence>
<accession>A0A7W9IM72</accession>
<name>A0A7W9IM72_9ACTN</name>
<evidence type="ECO:0000313" key="3">
    <source>
        <dbReference type="EMBL" id="MBB5823312.1"/>
    </source>
</evidence>
<protein>
    <submittedName>
        <fullName evidence="3">Pimeloyl-ACP methyl ester carboxylesterase</fullName>
    </submittedName>
</protein>
<organism evidence="3 4">
    <name type="scientific">Streptosporangium becharense</name>
    <dbReference type="NCBI Taxonomy" id="1816182"/>
    <lineage>
        <taxon>Bacteria</taxon>
        <taxon>Bacillati</taxon>
        <taxon>Actinomycetota</taxon>
        <taxon>Actinomycetes</taxon>
        <taxon>Streptosporangiales</taxon>
        <taxon>Streptosporangiaceae</taxon>
        <taxon>Streptosporangium</taxon>
    </lineage>
</organism>
<evidence type="ECO:0000259" key="2">
    <source>
        <dbReference type="Pfam" id="PF00561"/>
    </source>
</evidence>
<dbReference type="GO" id="GO:0003824">
    <property type="term" value="F:catalytic activity"/>
    <property type="evidence" value="ECO:0007669"/>
    <property type="project" value="UniProtKB-ARBA"/>
</dbReference>
<keyword evidence="1" id="KW-0472">Membrane</keyword>
<reference evidence="3 4" key="1">
    <citation type="submission" date="2020-08" db="EMBL/GenBank/DDBJ databases">
        <title>Sequencing the genomes of 1000 actinobacteria strains.</title>
        <authorList>
            <person name="Klenk H.-P."/>
        </authorList>
    </citation>
    <scope>NUCLEOTIDE SEQUENCE [LARGE SCALE GENOMIC DNA]</scope>
    <source>
        <strain evidence="3 4">DSM 46887</strain>
    </source>
</reference>
<dbReference type="InterPro" id="IPR050266">
    <property type="entry name" value="AB_hydrolase_sf"/>
</dbReference>
<keyword evidence="1" id="KW-0812">Transmembrane</keyword>
<dbReference type="AlphaFoldDB" id="A0A7W9IM72"/>